<organism evidence="1">
    <name type="scientific">Fusobacterium animalis</name>
    <dbReference type="NCBI Taxonomy" id="76859"/>
    <lineage>
        <taxon>Bacteria</taxon>
        <taxon>Fusobacteriati</taxon>
        <taxon>Fusobacteriota</taxon>
        <taxon>Fusobacteriia</taxon>
        <taxon>Fusobacteriales</taxon>
        <taxon>Fusobacteriaceae</taxon>
        <taxon>Fusobacterium</taxon>
    </lineage>
</organism>
<name>A0A0M3URW9_9FUSO</name>
<gene>
    <name evidence="1" type="ORF">RN98_03925</name>
</gene>
<dbReference type="Proteomes" id="UP000063147">
    <property type="component" value="Chromosome"/>
</dbReference>
<evidence type="ECO:0000313" key="1">
    <source>
        <dbReference type="EMBL" id="ALF17359.1"/>
    </source>
</evidence>
<proteinExistence type="predicted"/>
<dbReference type="OrthoDB" id="89913at2"/>
<dbReference type="EMBL" id="CP012713">
    <property type="protein sequence ID" value="ALF17359.1"/>
    <property type="molecule type" value="Genomic_DNA"/>
</dbReference>
<dbReference type="AlphaFoldDB" id="A0A0M3URW9"/>
<evidence type="ECO:0000313" key="2">
    <source>
        <dbReference type="Proteomes" id="UP000063147"/>
    </source>
</evidence>
<dbReference type="RefSeq" id="WP_060675915.1">
    <property type="nucleotide sequence ID" value="NZ_CP012713.1"/>
</dbReference>
<protein>
    <submittedName>
        <fullName evidence="1">Uncharacterized protein</fullName>
    </submittedName>
</protein>
<reference evidence="1 2" key="1">
    <citation type="submission" date="2015-09" db="EMBL/GenBank/DDBJ databases">
        <authorList>
            <person name="Jackson K.R."/>
            <person name="Lunt B.L."/>
            <person name="Fisher J.N.B."/>
            <person name="Gardner A.V."/>
            <person name="Bailey M.E."/>
            <person name="Deus L.M."/>
            <person name="Earl A.S."/>
            <person name="Gibby P.D."/>
            <person name="Hartmann K.A."/>
            <person name="Liu J.E."/>
            <person name="Manci A.M."/>
            <person name="Nielsen D.A."/>
            <person name="Solomon M.B."/>
            <person name="Breakwell D.P."/>
            <person name="Burnett S.H."/>
            <person name="Grose J.H."/>
        </authorList>
    </citation>
    <scope>NUCLEOTIDE SEQUENCE [LARGE SCALE GENOMIC DNA]</scope>
    <source>
        <strain evidence="1 2">KCOM 1279</strain>
    </source>
</reference>
<accession>A0A0M3URW9</accession>
<dbReference type="PATRIC" id="fig|76859.3.peg.775"/>
<sequence>MKIGIDLTELKKELNEVKKNNENKNEIIQKSVLDINNYQYINFTDDPEIDDFLNDKSFKILDLAAASSILLGSIFIEVQEYLADKVNSDTTYIKWLESNGFNRMTALRYKKRAEIYNSLKSSRAKYFIGVTSQRIIDEISKYEDREEILYYLEEMNNYDEIENFLKKDVVLEIEDKTEKENIEIKERIKKLPLKNIERLDIEKKNQVNELVQKIEDILKEQKNESNK</sequence>